<dbReference type="InterPro" id="IPR020476">
    <property type="entry name" value="Nudix_hydrolase"/>
</dbReference>
<dbReference type="GO" id="GO:0009691">
    <property type="term" value="P:cytokinin biosynthetic process"/>
    <property type="evidence" value="ECO:0007669"/>
    <property type="project" value="InterPro"/>
</dbReference>
<accession>A0A240AR73</accession>
<dbReference type="AlphaFoldDB" id="A0A240AR73"/>
<protein>
    <submittedName>
        <fullName evidence="6">Rossmann fold nucleotide-binding protein</fullName>
    </submittedName>
</protein>
<dbReference type="InterPro" id="IPR015797">
    <property type="entry name" value="NUDIX_hydrolase-like_dom_sf"/>
</dbReference>
<reference evidence="6 7" key="1">
    <citation type="submission" date="2017-06" db="EMBL/GenBank/DDBJ databases">
        <authorList>
            <consortium name="Pathogen Informatics"/>
        </authorList>
    </citation>
    <scope>NUCLEOTIDE SEQUENCE [LARGE SCALE GENOMIC DNA]</scope>
    <source>
        <strain evidence="6 7">NCTC13015</strain>
    </source>
</reference>
<dbReference type="RefSeq" id="WP_084674367.1">
    <property type="nucleotide sequence ID" value="NZ_CP009211.1"/>
</dbReference>
<evidence type="ECO:0000256" key="2">
    <source>
        <dbReference type="ARBA" id="ARBA00006763"/>
    </source>
</evidence>
<dbReference type="Gene3D" id="3.90.79.10">
    <property type="entry name" value="Nucleoside Triphosphate Pyrophosphohydrolase"/>
    <property type="match status" value="1"/>
</dbReference>
<organism evidence="6 7">
    <name type="scientific">Corynebacterium imitans</name>
    <dbReference type="NCBI Taxonomy" id="156978"/>
    <lineage>
        <taxon>Bacteria</taxon>
        <taxon>Bacillati</taxon>
        <taxon>Actinomycetota</taxon>
        <taxon>Actinomycetes</taxon>
        <taxon>Mycobacteriales</taxon>
        <taxon>Corynebacteriaceae</taxon>
        <taxon>Corynebacterium</taxon>
    </lineage>
</organism>
<feature type="domain" description="Nudix hydrolase" evidence="5">
    <location>
        <begin position="15"/>
        <end position="147"/>
    </location>
</feature>
<dbReference type="OrthoDB" id="9801098at2"/>
<dbReference type="GO" id="GO:0016799">
    <property type="term" value="F:hydrolase activity, hydrolyzing N-glycosyl compounds"/>
    <property type="evidence" value="ECO:0007669"/>
    <property type="project" value="TreeGrafter"/>
</dbReference>
<keyword evidence="3 4" id="KW-0378">Hydrolase</keyword>
<evidence type="ECO:0000256" key="3">
    <source>
        <dbReference type="ARBA" id="ARBA00022801"/>
    </source>
</evidence>
<dbReference type="Proteomes" id="UP000215374">
    <property type="component" value="Chromosome 1"/>
</dbReference>
<evidence type="ECO:0000313" key="6">
    <source>
        <dbReference type="EMBL" id="SNV85905.1"/>
    </source>
</evidence>
<evidence type="ECO:0000256" key="1">
    <source>
        <dbReference type="ARBA" id="ARBA00005582"/>
    </source>
</evidence>
<comment type="similarity">
    <text evidence="2">Belongs to the LOG family.</text>
</comment>
<dbReference type="SUPFAM" id="SSF55811">
    <property type="entry name" value="Nudix"/>
    <property type="match status" value="1"/>
</dbReference>
<dbReference type="PROSITE" id="PS00893">
    <property type="entry name" value="NUDIX_BOX"/>
    <property type="match status" value="1"/>
</dbReference>
<dbReference type="NCBIfam" id="TIGR00730">
    <property type="entry name" value="Rossman fold protein, TIGR00730 family"/>
    <property type="match status" value="1"/>
</dbReference>
<dbReference type="Pfam" id="PF03641">
    <property type="entry name" value="Lysine_decarbox"/>
    <property type="match status" value="1"/>
</dbReference>
<gene>
    <name evidence="6" type="primary">yvdD</name>
    <name evidence="6" type="ORF">SAMEA4535761_02313</name>
</gene>
<dbReference type="InterPro" id="IPR000086">
    <property type="entry name" value="NUDIX_hydrolase_dom"/>
</dbReference>
<name>A0A240AR73_9CORY</name>
<dbReference type="SUPFAM" id="SSF102405">
    <property type="entry name" value="MCP/YpsA-like"/>
    <property type="match status" value="1"/>
</dbReference>
<evidence type="ECO:0000259" key="5">
    <source>
        <dbReference type="PROSITE" id="PS51462"/>
    </source>
</evidence>
<dbReference type="PANTHER" id="PTHR31223:SF70">
    <property type="entry name" value="LOG FAMILY PROTEIN YJL055W"/>
    <property type="match status" value="1"/>
</dbReference>
<dbReference type="InterPro" id="IPR005269">
    <property type="entry name" value="LOG"/>
</dbReference>
<dbReference type="PRINTS" id="PR00502">
    <property type="entry name" value="NUDIXFAMILY"/>
</dbReference>
<proteinExistence type="inferred from homology"/>
<sequence length="334" mass="36514">MTERNPKPRTTPPTDTEIAVAAIVFRDDAGRVLCVRKHSSPRFQLPGGKLEAGETTVDAALRETREEVGLDVDRSNLSYLGTFSAEASNEPGHTVTSTVYVHPMPSRAPEAAAEIAETAWIDPLAPAGHALAPLLATRIFPALTQRRIQSVTVFAGANPGTDPAHLELARRLGQALGQHRMTLVYGGSKLGLMGEVAKEAHAHKGTTIGVLTTHLANYELKYEGLDRLELVGSMSERKAMMSQLGEAFVALPGGTGTLDEFFEEWTNQQLGTHTKPIGLLGRTFWQPLIDMVDHMVAHGFVRQTDRDHLIVADEPEEMIQKLQAWLPPVPRWTD</sequence>
<dbReference type="Gene3D" id="3.40.50.450">
    <property type="match status" value="1"/>
</dbReference>
<dbReference type="PROSITE" id="PS51462">
    <property type="entry name" value="NUDIX"/>
    <property type="match status" value="1"/>
</dbReference>
<dbReference type="GO" id="GO:0005829">
    <property type="term" value="C:cytosol"/>
    <property type="evidence" value="ECO:0007669"/>
    <property type="project" value="TreeGrafter"/>
</dbReference>
<comment type="similarity">
    <text evidence="1 4">Belongs to the Nudix hydrolase family.</text>
</comment>
<dbReference type="InterPro" id="IPR020084">
    <property type="entry name" value="NUDIX_hydrolase_CS"/>
</dbReference>
<evidence type="ECO:0000313" key="7">
    <source>
        <dbReference type="Proteomes" id="UP000215374"/>
    </source>
</evidence>
<evidence type="ECO:0000256" key="4">
    <source>
        <dbReference type="RuleBase" id="RU003476"/>
    </source>
</evidence>
<dbReference type="Pfam" id="PF00293">
    <property type="entry name" value="NUDIX"/>
    <property type="match status" value="1"/>
</dbReference>
<dbReference type="PANTHER" id="PTHR31223">
    <property type="entry name" value="LOG FAMILY PROTEIN YJL055W"/>
    <property type="match status" value="1"/>
</dbReference>
<dbReference type="CDD" id="cd04690">
    <property type="entry name" value="NUDIX_Hydrolase"/>
    <property type="match status" value="1"/>
</dbReference>
<dbReference type="InterPro" id="IPR031100">
    <property type="entry name" value="LOG_fam"/>
</dbReference>
<dbReference type="EMBL" id="LT906467">
    <property type="protein sequence ID" value="SNV85905.1"/>
    <property type="molecule type" value="Genomic_DNA"/>
</dbReference>